<evidence type="ECO:0000313" key="11">
    <source>
        <dbReference type="Proteomes" id="UP000582487"/>
    </source>
</evidence>
<comment type="similarity">
    <text evidence="1">Belongs to the peptidase M17 family.</text>
</comment>
<dbReference type="GO" id="GO:0070006">
    <property type="term" value="F:metalloaminopeptidase activity"/>
    <property type="evidence" value="ECO:0007669"/>
    <property type="project" value="InterPro"/>
</dbReference>
<dbReference type="PANTHER" id="PTHR11963">
    <property type="entry name" value="LEUCINE AMINOPEPTIDASE-RELATED"/>
    <property type="match status" value="1"/>
</dbReference>
<dbReference type="SUPFAM" id="SSF53187">
    <property type="entry name" value="Zn-dependent exopeptidases"/>
    <property type="match status" value="1"/>
</dbReference>
<evidence type="ECO:0000256" key="6">
    <source>
        <dbReference type="ARBA" id="ARBA00049972"/>
    </source>
</evidence>
<dbReference type="Pfam" id="PF02789">
    <property type="entry name" value="Peptidase_M17_N"/>
    <property type="match status" value="1"/>
</dbReference>
<dbReference type="GO" id="GO:0006508">
    <property type="term" value="P:proteolysis"/>
    <property type="evidence" value="ECO:0007669"/>
    <property type="project" value="UniProtKB-KW"/>
</dbReference>
<gene>
    <name evidence="10" type="ORF">HHJ74_00140</name>
</gene>
<dbReference type="Proteomes" id="UP000582487">
    <property type="component" value="Unassembled WGS sequence"/>
</dbReference>
<evidence type="ECO:0000256" key="4">
    <source>
        <dbReference type="ARBA" id="ARBA00022801"/>
    </source>
</evidence>
<dbReference type="EMBL" id="JABCUV010000001">
    <property type="protein sequence ID" value="NMW92134.1"/>
    <property type="molecule type" value="Genomic_DNA"/>
</dbReference>
<protein>
    <recommendedName>
        <fullName evidence="7">Probable cytosol aminopeptidase</fullName>
    </recommendedName>
    <alternativeName>
        <fullName evidence="8">Leucine aminopeptidase</fullName>
    </alternativeName>
    <alternativeName>
        <fullName evidence="5">Leucyl aminopeptidase</fullName>
    </alternativeName>
</protein>
<reference evidence="10 11" key="1">
    <citation type="submission" date="2020-04" db="EMBL/GenBank/DDBJ databases">
        <title>Antimicrobial susceptibility and clonality of vaginal-derived multi-drug resistant Mobiluncus isolates in China.</title>
        <authorList>
            <person name="Zhang X."/>
        </authorList>
    </citation>
    <scope>NUCLEOTIDE SEQUENCE [LARGE SCALE GENOMIC DNA]</scope>
    <source>
        <strain evidence="10 11">7</strain>
    </source>
</reference>
<proteinExistence type="inferred from homology"/>
<dbReference type="GO" id="GO:0030145">
    <property type="term" value="F:manganese ion binding"/>
    <property type="evidence" value="ECO:0007669"/>
    <property type="project" value="InterPro"/>
</dbReference>
<dbReference type="RefSeq" id="WP_004012517.1">
    <property type="nucleotide sequence ID" value="NZ_CAMPUA010000007.1"/>
</dbReference>
<dbReference type="InterPro" id="IPR008283">
    <property type="entry name" value="Peptidase_M17_N"/>
</dbReference>
<dbReference type="PROSITE" id="PS00631">
    <property type="entry name" value="CYTOSOL_AP"/>
    <property type="match status" value="1"/>
</dbReference>
<dbReference type="Gene3D" id="3.40.220.10">
    <property type="entry name" value="Leucine Aminopeptidase, subunit E, domain 1"/>
    <property type="match status" value="1"/>
</dbReference>
<dbReference type="InterPro" id="IPR011356">
    <property type="entry name" value="Leucine_aapep/pepB"/>
</dbReference>
<evidence type="ECO:0000256" key="1">
    <source>
        <dbReference type="ARBA" id="ARBA00009528"/>
    </source>
</evidence>
<keyword evidence="4 10" id="KW-0378">Hydrolase</keyword>
<name>A0A2J9KQQ9_9ACTO</name>
<evidence type="ECO:0000256" key="8">
    <source>
        <dbReference type="ARBA" id="ARBA00050061"/>
    </source>
</evidence>
<organism evidence="10 11">
    <name type="scientific">Mobiluncus mulieris</name>
    <dbReference type="NCBI Taxonomy" id="2052"/>
    <lineage>
        <taxon>Bacteria</taxon>
        <taxon>Bacillati</taxon>
        <taxon>Actinomycetota</taxon>
        <taxon>Actinomycetes</taxon>
        <taxon>Actinomycetales</taxon>
        <taxon>Actinomycetaceae</taxon>
        <taxon>Mobiluncus</taxon>
    </lineage>
</organism>
<dbReference type="Gene3D" id="3.40.630.10">
    <property type="entry name" value="Zn peptidases"/>
    <property type="match status" value="1"/>
</dbReference>
<comment type="function">
    <text evidence="6">Presumably involved in the processing and regular turnover of intracellular proteins. Catalyzes the removal of unsubstituted N-terminal amino acids from various peptides.</text>
</comment>
<keyword evidence="3" id="KW-0645">Protease</keyword>
<dbReference type="InterPro" id="IPR043472">
    <property type="entry name" value="Macro_dom-like"/>
</dbReference>
<accession>A0A2J9KQQ9</accession>
<feature type="domain" description="Cytosol aminopeptidase" evidence="9">
    <location>
        <begin position="328"/>
        <end position="335"/>
    </location>
</feature>
<dbReference type="OrthoDB" id="9809354at2"/>
<dbReference type="AlphaFoldDB" id="A0A2J9KQQ9"/>
<evidence type="ECO:0000259" key="9">
    <source>
        <dbReference type="PROSITE" id="PS00631"/>
    </source>
</evidence>
<evidence type="ECO:0000256" key="5">
    <source>
        <dbReference type="ARBA" id="ARBA00033172"/>
    </source>
</evidence>
<comment type="caution">
    <text evidence="10">The sequence shown here is derived from an EMBL/GenBank/DDBJ whole genome shotgun (WGS) entry which is preliminary data.</text>
</comment>
<sequence length="482" mass="51107">MSIIDTYSGSLSDCTSPLILGVSVDKDGHIAVPTCPALQDFARSAGVKGKAGEAWRTPTPHNFQAPFVIFAGLGDLYADCGATEVLREAAGAATRLAEAKEVVLSLPARSREETAAIAEGALLGGYRFDKYLTKKPQRLERILLPSEAPALDAYTRNRVEVIAKTVADIRDLVNTSPSALYPETLAKWMESAAKNLPVKVKIWNYAALKAEGFGGIVAVGRGSKRKPVLVKMTYEPAEYRAHIALVGKGITFDSGGYALKPPSSMVTMKADMTGAATMGNTVLAAARLQLPVKVTAWLTCAENMVSGGATRNDDIIIMKDGTSVEVNNTDAEGRLVMADGIAMALAQKPDLLVDMATLTGAQVVALGSRTAGVMGSAKDEYFAAAKRVGELAWPCPLPEHLAEDLKSEVADMRNSGTKREGGMPLAGLFLRHFTKDAYWAHVDIAGPGFNSGSAWGCTPKGGTGYGLRTLVDLLENFRKPSA</sequence>
<dbReference type="PANTHER" id="PTHR11963:SF23">
    <property type="entry name" value="CYTOSOL AMINOPEPTIDASE"/>
    <property type="match status" value="1"/>
</dbReference>
<dbReference type="Pfam" id="PF00883">
    <property type="entry name" value="Peptidase_M17"/>
    <property type="match status" value="1"/>
</dbReference>
<dbReference type="GO" id="GO:0005737">
    <property type="term" value="C:cytoplasm"/>
    <property type="evidence" value="ECO:0007669"/>
    <property type="project" value="InterPro"/>
</dbReference>
<dbReference type="SUPFAM" id="SSF52949">
    <property type="entry name" value="Macro domain-like"/>
    <property type="match status" value="1"/>
</dbReference>
<dbReference type="InterPro" id="IPR000819">
    <property type="entry name" value="Peptidase_M17_C"/>
</dbReference>
<evidence type="ECO:0000256" key="2">
    <source>
        <dbReference type="ARBA" id="ARBA00022438"/>
    </source>
</evidence>
<keyword evidence="2 10" id="KW-0031">Aminopeptidase</keyword>
<dbReference type="CDD" id="cd00433">
    <property type="entry name" value="Peptidase_M17"/>
    <property type="match status" value="1"/>
</dbReference>
<evidence type="ECO:0000313" key="10">
    <source>
        <dbReference type="EMBL" id="NMW92134.1"/>
    </source>
</evidence>
<dbReference type="NCBIfam" id="NF002073">
    <property type="entry name" value="PRK00913.1-2"/>
    <property type="match status" value="1"/>
</dbReference>
<evidence type="ECO:0000256" key="7">
    <source>
        <dbReference type="ARBA" id="ARBA00050021"/>
    </source>
</evidence>
<evidence type="ECO:0000256" key="3">
    <source>
        <dbReference type="ARBA" id="ARBA00022670"/>
    </source>
</evidence>
<dbReference type="PRINTS" id="PR00481">
    <property type="entry name" value="LAMNOPPTDASE"/>
</dbReference>